<dbReference type="Proteomes" id="UP001151760">
    <property type="component" value="Unassembled WGS sequence"/>
</dbReference>
<accession>A0ABQ4WU45</accession>
<gene>
    <name evidence="2" type="ORF">Tco_0629794</name>
</gene>
<evidence type="ECO:0000313" key="3">
    <source>
        <dbReference type="Proteomes" id="UP001151760"/>
    </source>
</evidence>
<reference evidence="2" key="1">
    <citation type="journal article" date="2022" name="Int. J. Mol. Sci.">
        <title>Draft Genome of Tanacetum Coccineum: Genomic Comparison of Closely Related Tanacetum-Family Plants.</title>
        <authorList>
            <person name="Yamashiro T."/>
            <person name="Shiraishi A."/>
            <person name="Nakayama K."/>
            <person name="Satake H."/>
        </authorList>
    </citation>
    <scope>NUCLEOTIDE SEQUENCE</scope>
</reference>
<keyword evidence="3" id="KW-1185">Reference proteome</keyword>
<protein>
    <submittedName>
        <fullName evidence="2">Uncharacterized protein</fullName>
    </submittedName>
</protein>
<name>A0ABQ4WU45_9ASTR</name>
<evidence type="ECO:0000313" key="2">
    <source>
        <dbReference type="EMBL" id="GJS56432.1"/>
    </source>
</evidence>
<dbReference type="EMBL" id="BQNB010008935">
    <property type="protein sequence ID" value="GJS56432.1"/>
    <property type="molecule type" value="Genomic_DNA"/>
</dbReference>
<sequence>MQLSLEVVGKLREEIRIEQNKTKKIKKIIRYPDTEDLKPLNDHKFLETLTKEVPSHTPKIVSPKSLYVKHVCTIFPIPPLIRETTFGFKPGTNNNRNIKSRHDVENLSPQSSPQILLSFEVYILPVTYPDEVEEIIGIPMEVEPLEETQLEDLGLNTCNHNIPFSSTEIPCFDKPKPQPNPLPNCPSLDVSLGEERGPEPPIKPHSQDSFRMKEVDNLTSHTPSSPHVASFHPKDMYRYYHPCIGDPKKHYGFKPDLLGHSRSLGVDFSNMEMIGNEWEL</sequence>
<reference evidence="2" key="2">
    <citation type="submission" date="2022-01" db="EMBL/GenBank/DDBJ databases">
        <authorList>
            <person name="Yamashiro T."/>
            <person name="Shiraishi A."/>
            <person name="Satake H."/>
            <person name="Nakayama K."/>
        </authorList>
    </citation>
    <scope>NUCLEOTIDE SEQUENCE</scope>
</reference>
<proteinExistence type="predicted"/>
<comment type="caution">
    <text evidence="2">The sequence shown here is derived from an EMBL/GenBank/DDBJ whole genome shotgun (WGS) entry which is preliminary data.</text>
</comment>
<evidence type="ECO:0000256" key="1">
    <source>
        <dbReference type="SAM" id="MobiDB-lite"/>
    </source>
</evidence>
<organism evidence="2 3">
    <name type="scientific">Tanacetum coccineum</name>
    <dbReference type="NCBI Taxonomy" id="301880"/>
    <lineage>
        <taxon>Eukaryota</taxon>
        <taxon>Viridiplantae</taxon>
        <taxon>Streptophyta</taxon>
        <taxon>Embryophyta</taxon>
        <taxon>Tracheophyta</taxon>
        <taxon>Spermatophyta</taxon>
        <taxon>Magnoliopsida</taxon>
        <taxon>eudicotyledons</taxon>
        <taxon>Gunneridae</taxon>
        <taxon>Pentapetalae</taxon>
        <taxon>asterids</taxon>
        <taxon>campanulids</taxon>
        <taxon>Asterales</taxon>
        <taxon>Asteraceae</taxon>
        <taxon>Asteroideae</taxon>
        <taxon>Anthemideae</taxon>
        <taxon>Anthemidinae</taxon>
        <taxon>Tanacetum</taxon>
    </lineage>
</organism>
<feature type="region of interest" description="Disordered" evidence="1">
    <location>
        <begin position="175"/>
        <end position="207"/>
    </location>
</feature>